<reference evidence="3 4" key="1">
    <citation type="journal article" date="2024" name="Nat. Commun.">
        <title>Phylogenomics reveals the evolutionary origins of lichenization in chlorophyte algae.</title>
        <authorList>
            <person name="Puginier C."/>
            <person name="Libourel C."/>
            <person name="Otte J."/>
            <person name="Skaloud P."/>
            <person name="Haon M."/>
            <person name="Grisel S."/>
            <person name="Petersen M."/>
            <person name="Berrin J.G."/>
            <person name="Delaux P.M."/>
            <person name="Dal Grande F."/>
            <person name="Keller J."/>
        </authorList>
    </citation>
    <scope>NUCLEOTIDE SEQUENCE [LARGE SCALE GENOMIC DNA]</scope>
    <source>
        <strain evidence="3 4">SAG 245.80</strain>
    </source>
</reference>
<dbReference type="PANTHER" id="PTHR44916">
    <property type="entry name" value="CHAPERONE DNAJ-DOMAIN SUPERFAMILY PROTEIN-RELATED"/>
    <property type="match status" value="1"/>
</dbReference>
<dbReference type="InterPro" id="IPR036869">
    <property type="entry name" value="J_dom_sf"/>
</dbReference>
<organism evidence="3 4">
    <name type="scientific">Elliptochloris bilobata</name>
    <dbReference type="NCBI Taxonomy" id="381761"/>
    <lineage>
        <taxon>Eukaryota</taxon>
        <taxon>Viridiplantae</taxon>
        <taxon>Chlorophyta</taxon>
        <taxon>core chlorophytes</taxon>
        <taxon>Trebouxiophyceae</taxon>
        <taxon>Trebouxiophyceae incertae sedis</taxon>
        <taxon>Elliptochloris clade</taxon>
        <taxon>Elliptochloris</taxon>
    </lineage>
</organism>
<dbReference type="Pfam" id="PF23302">
    <property type="entry name" value="HTH_DNAJC9"/>
    <property type="match status" value="1"/>
</dbReference>
<feature type="compositionally biased region" description="Basic and acidic residues" evidence="1">
    <location>
        <begin position="179"/>
        <end position="199"/>
    </location>
</feature>
<dbReference type="AlphaFoldDB" id="A0AAW1SBM2"/>
<dbReference type="PROSITE" id="PS50076">
    <property type="entry name" value="DNAJ_2"/>
    <property type="match status" value="1"/>
</dbReference>
<dbReference type="Proteomes" id="UP001445335">
    <property type="component" value="Unassembled WGS sequence"/>
</dbReference>
<dbReference type="SMART" id="SM00271">
    <property type="entry name" value="DnaJ"/>
    <property type="match status" value="1"/>
</dbReference>
<evidence type="ECO:0000313" key="3">
    <source>
        <dbReference type="EMBL" id="KAK9843689.1"/>
    </source>
</evidence>
<dbReference type="InterPro" id="IPR042977">
    <property type="entry name" value="AtJ6-like"/>
</dbReference>
<feature type="domain" description="J" evidence="2">
    <location>
        <begin position="7"/>
        <end position="72"/>
    </location>
</feature>
<evidence type="ECO:0000256" key="1">
    <source>
        <dbReference type="SAM" id="MobiDB-lite"/>
    </source>
</evidence>
<gene>
    <name evidence="3" type="ORF">WJX81_002488</name>
</gene>
<accession>A0AAW1SBM2</accession>
<dbReference type="PRINTS" id="PR00625">
    <property type="entry name" value="JDOMAIN"/>
</dbReference>
<dbReference type="InterPro" id="IPR001623">
    <property type="entry name" value="DnaJ_domain"/>
</dbReference>
<dbReference type="CDD" id="cd06257">
    <property type="entry name" value="DnaJ"/>
    <property type="match status" value="1"/>
</dbReference>
<feature type="region of interest" description="Disordered" evidence="1">
    <location>
        <begin position="178"/>
        <end position="207"/>
    </location>
</feature>
<dbReference type="Gene3D" id="1.10.287.110">
    <property type="entry name" value="DnaJ domain"/>
    <property type="match status" value="1"/>
</dbReference>
<keyword evidence="4" id="KW-1185">Reference proteome</keyword>
<comment type="caution">
    <text evidence="3">The sequence shown here is derived from an EMBL/GenBank/DDBJ whole genome shotgun (WGS) entry which is preliminary data.</text>
</comment>
<proteinExistence type="predicted"/>
<dbReference type="InterPro" id="IPR018253">
    <property type="entry name" value="DnaJ_domain_CS"/>
</dbReference>
<evidence type="ECO:0000259" key="2">
    <source>
        <dbReference type="PROSITE" id="PS50076"/>
    </source>
</evidence>
<dbReference type="PANTHER" id="PTHR44916:SF1">
    <property type="entry name" value="CHAPERONE DNAJ-DOMAIN SUPERFAMILY PROTEIN-RELATED"/>
    <property type="match status" value="1"/>
</dbReference>
<sequence length="285" mass="31319">MKVDKRCLYEVLGVAKDASQADIKKAYRTLALRCHPDKCPGDENAKANFQSLQRIYAVLGNPKKRKVYDQTGSLADSEELAGEQFDALREYFRTLYKQVTVEDIEALEGEFRGSPEETAELLELHKRFHGDMGKVFEWLLFSDPRQDAHRFADAVRAAVADKRARDYKKFRTWAASVDARPRPKDPLAPRRSSAKEKNKGGGKTGAGDDAALIAQIRDRAAGAAGADGLLASLEARYCGKGARKGAPRGGEPPEEAFADVRARATTAAEPLAFKGAKPARKRAKI</sequence>
<dbReference type="SUPFAM" id="SSF46565">
    <property type="entry name" value="Chaperone J-domain"/>
    <property type="match status" value="1"/>
</dbReference>
<dbReference type="EMBL" id="JALJOU010000005">
    <property type="protein sequence ID" value="KAK9843689.1"/>
    <property type="molecule type" value="Genomic_DNA"/>
</dbReference>
<dbReference type="PROSITE" id="PS00636">
    <property type="entry name" value="DNAJ_1"/>
    <property type="match status" value="1"/>
</dbReference>
<name>A0AAW1SBM2_9CHLO</name>
<dbReference type="Pfam" id="PF00226">
    <property type="entry name" value="DnaJ"/>
    <property type="match status" value="1"/>
</dbReference>
<dbReference type="InterPro" id="IPR056453">
    <property type="entry name" value="HTH_DNAJC9"/>
</dbReference>
<protein>
    <recommendedName>
        <fullName evidence="2">J domain-containing protein</fullName>
    </recommendedName>
</protein>
<evidence type="ECO:0000313" key="4">
    <source>
        <dbReference type="Proteomes" id="UP001445335"/>
    </source>
</evidence>